<accession>A0A1C7M4C7</accession>
<dbReference type="CDD" id="cd17920">
    <property type="entry name" value="DEXHc_RecQ"/>
    <property type="match status" value="1"/>
</dbReference>
<keyword evidence="12" id="KW-1185">Reference proteome</keyword>
<dbReference type="Pfam" id="PF00270">
    <property type="entry name" value="DEAD"/>
    <property type="match status" value="1"/>
</dbReference>
<evidence type="ECO:0000313" key="11">
    <source>
        <dbReference type="EMBL" id="OBZ71199.1"/>
    </source>
</evidence>
<dbReference type="SMART" id="SM00490">
    <property type="entry name" value="HELICc"/>
    <property type="match status" value="1"/>
</dbReference>
<evidence type="ECO:0000256" key="3">
    <source>
        <dbReference type="ARBA" id="ARBA00022801"/>
    </source>
</evidence>
<feature type="region of interest" description="Disordered" evidence="8">
    <location>
        <begin position="450"/>
        <end position="506"/>
    </location>
</feature>
<dbReference type="SMART" id="SM00487">
    <property type="entry name" value="DEXDc"/>
    <property type="match status" value="1"/>
</dbReference>
<dbReference type="InterPro" id="IPR004589">
    <property type="entry name" value="DNA_helicase_ATP-dep_RecQ"/>
</dbReference>
<organism evidence="11 12">
    <name type="scientific">Grifola frondosa</name>
    <name type="common">Maitake</name>
    <name type="synonym">Polyporus frondosus</name>
    <dbReference type="NCBI Taxonomy" id="5627"/>
    <lineage>
        <taxon>Eukaryota</taxon>
        <taxon>Fungi</taxon>
        <taxon>Dikarya</taxon>
        <taxon>Basidiomycota</taxon>
        <taxon>Agaricomycotina</taxon>
        <taxon>Agaricomycetes</taxon>
        <taxon>Polyporales</taxon>
        <taxon>Grifolaceae</taxon>
        <taxon>Grifola</taxon>
    </lineage>
</organism>
<dbReference type="GO" id="GO:0003676">
    <property type="term" value="F:nucleic acid binding"/>
    <property type="evidence" value="ECO:0007669"/>
    <property type="project" value="InterPro"/>
</dbReference>
<dbReference type="Proteomes" id="UP000092993">
    <property type="component" value="Unassembled WGS sequence"/>
</dbReference>
<dbReference type="EMBL" id="LUGG01000011">
    <property type="protein sequence ID" value="OBZ71199.1"/>
    <property type="molecule type" value="Genomic_DNA"/>
</dbReference>
<comment type="subcellular location">
    <subcellularLocation>
        <location evidence="7">Nucleus</location>
    </subcellularLocation>
</comment>
<sequence>MLGADVLVVAPTGMGKSLCFQVPAIADDFSDAARSHRRDISPSGRVISLLLVHGFLTEILANTALMKNQVTKLRKMHIPVASLTSETTSENKNEIIEDLHSENPEIRLLYVSPERFCKSEFNQIISAIYDQGQLNRLVVDEAHCISEWGHDFRQEYRRLGSFRDKFPTIPIMALTATATNVVQEDILRSLKISGEHLFKVIHPFNRDNLFYEVRYLSSSNPAAHIVDIYEYISNLHRRRKRPSSGIVYCRTRATCDDLSNFLRGKGLNARPYHRGVKTTILNKTMEEWEQGGTGIDGVDIVCATIAFGMGIDKADVRYIIHYDLPKSFEGYYQETGRAGRDGSPAKCILFYSREDVVRVRRWVSDSHSKRIIRAESDDGPVPSQRAMDSLTALINFAESVDVCRHVSICRYFGEDIDTDDPDILKRYCNGMCDVCKYPDKTKGRKLELSSEELVGSQTAKLQRQVCHDDHDDGHSKRSGSALGGDSNQYGHAKKAKPSPPAPLGMSAKLKQTLNKPFRTPFKSPIIQPLLQEQRQDPFVSNSNESSNIDKNEDAVIEISSDEEDGDVPTVVEVEKENLMHDFSPSPDVWLPETDVGLDASFSQKIPISLRNDTFTLIRRTLHKVFPHDHTGDAIWGRINKAHSDSDTRTHVVAMVARELEFSALSLCTTHEGYKARSADKVQAVRLLAKAGAWDKKLQKGDEDFLDAEEVLDLMKRVCASHRKNKGRR</sequence>
<dbReference type="GO" id="GO:0005524">
    <property type="term" value="F:ATP binding"/>
    <property type="evidence" value="ECO:0007669"/>
    <property type="project" value="UniProtKB-KW"/>
</dbReference>
<dbReference type="GO" id="GO:0005737">
    <property type="term" value="C:cytoplasm"/>
    <property type="evidence" value="ECO:0007669"/>
    <property type="project" value="TreeGrafter"/>
</dbReference>
<dbReference type="PROSITE" id="PS51194">
    <property type="entry name" value="HELICASE_CTER"/>
    <property type="match status" value="1"/>
</dbReference>
<dbReference type="InterPro" id="IPR001650">
    <property type="entry name" value="Helicase_C-like"/>
</dbReference>
<dbReference type="GO" id="GO:0016887">
    <property type="term" value="F:ATP hydrolysis activity"/>
    <property type="evidence" value="ECO:0007669"/>
    <property type="project" value="RHEA"/>
</dbReference>
<dbReference type="InterPro" id="IPR032284">
    <property type="entry name" value="RecQ_Zn-bd"/>
</dbReference>
<evidence type="ECO:0000256" key="2">
    <source>
        <dbReference type="ARBA" id="ARBA00022741"/>
    </source>
</evidence>
<dbReference type="InterPro" id="IPR011545">
    <property type="entry name" value="DEAD/DEAH_box_helicase_dom"/>
</dbReference>
<evidence type="ECO:0000313" key="12">
    <source>
        <dbReference type="Proteomes" id="UP000092993"/>
    </source>
</evidence>
<keyword evidence="3 7" id="KW-0378">Hydrolase</keyword>
<dbReference type="GO" id="GO:0000724">
    <property type="term" value="P:double-strand break repair via homologous recombination"/>
    <property type="evidence" value="ECO:0007669"/>
    <property type="project" value="TreeGrafter"/>
</dbReference>
<dbReference type="OMA" id="CKYPGKA"/>
<keyword evidence="7" id="KW-0539">Nucleus</keyword>
<feature type="domain" description="Helicase ATP-binding" evidence="9">
    <location>
        <begin position="1"/>
        <end position="196"/>
    </location>
</feature>
<dbReference type="GO" id="GO:0043138">
    <property type="term" value="F:3'-5' DNA helicase activity"/>
    <property type="evidence" value="ECO:0007669"/>
    <property type="project" value="UniProtKB-EC"/>
</dbReference>
<dbReference type="OrthoDB" id="10261556at2759"/>
<dbReference type="PANTHER" id="PTHR13710">
    <property type="entry name" value="DNA HELICASE RECQ FAMILY MEMBER"/>
    <property type="match status" value="1"/>
</dbReference>
<dbReference type="InterPro" id="IPR014001">
    <property type="entry name" value="Helicase_ATP-bd"/>
</dbReference>
<keyword evidence="5 7" id="KW-0067">ATP-binding</keyword>
<evidence type="ECO:0000256" key="1">
    <source>
        <dbReference type="ARBA" id="ARBA00005446"/>
    </source>
</evidence>
<dbReference type="PANTHER" id="PTHR13710:SF152">
    <property type="entry name" value="ATP-DEPENDENT DNA HELICASE Q5"/>
    <property type="match status" value="1"/>
</dbReference>
<protein>
    <recommendedName>
        <fullName evidence="7">ATP-dependent DNA helicase</fullName>
        <ecNumber evidence="7">5.6.2.4</ecNumber>
    </recommendedName>
</protein>
<evidence type="ECO:0000259" key="10">
    <source>
        <dbReference type="PROSITE" id="PS51194"/>
    </source>
</evidence>
<feature type="domain" description="Helicase C-terminal" evidence="10">
    <location>
        <begin position="227"/>
        <end position="388"/>
    </location>
</feature>
<dbReference type="Gene3D" id="3.40.50.300">
    <property type="entry name" value="P-loop containing nucleotide triphosphate hydrolases"/>
    <property type="match status" value="2"/>
</dbReference>
<dbReference type="GO" id="GO:0005694">
    <property type="term" value="C:chromosome"/>
    <property type="evidence" value="ECO:0007669"/>
    <property type="project" value="TreeGrafter"/>
</dbReference>
<keyword evidence="2 7" id="KW-0547">Nucleotide-binding</keyword>
<dbReference type="STRING" id="5627.A0A1C7M4C7"/>
<evidence type="ECO:0000256" key="8">
    <source>
        <dbReference type="SAM" id="MobiDB-lite"/>
    </source>
</evidence>
<dbReference type="SUPFAM" id="SSF52540">
    <property type="entry name" value="P-loop containing nucleoside triphosphate hydrolases"/>
    <property type="match status" value="1"/>
</dbReference>
<keyword evidence="4 7" id="KW-0347">Helicase</keyword>
<name>A0A1C7M4C7_GRIFR</name>
<dbReference type="Pfam" id="PF16124">
    <property type="entry name" value="RecQ_Zn_bind"/>
    <property type="match status" value="1"/>
</dbReference>
<dbReference type="NCBIfam" id="TIGR00614">
    <property type="entry name" value="recQ_fam"/>
    <property type="match status" value="1"/>
</dbReference>
<comment type="catalytic activity">
    <reaction evidence="7">
        <text>ATP + H2O = ADP + phosphate + H(+)</text>
        <dbReference type="Rhea" id="RHEA:13065"/>
        <dbReference type="ChEBI" id="CHEBI:15377"/>
        <dbReference type="ChEBI" id="CHEBI:15378"/>
        <dbReference type="ChEBI" id="CHEBI:30616"/>
        <dbReference type="ChEBI" id="CHEBI:43474"/>
        <dbReference type="ChEBI" id="CHEBI:456216"/>
    </reaction>
</comment>
<comment type="similarity">
    <text evidence="1 7">Belongs to the helicase family. RecQ subfamily.</text>
</comment>
<evidence type="ECO:0000256" key="6">
    <source>
        <dbReference type="ARBA" id="ARBA00034617"/>
    </source>
</evidence>
<evidence type="ECO:0000256" key="5">
    <source>
        <dbReference type="ARBA" id="ARBA00022840"/>
    </source>
</evidence>
<proteinExistence type="inferred from homology"/>
<dbReference type="PROSITE" id="PS51192">
    <property type="entry name" value="HELICASE_ATP_BIND_1"/>
    <property type="match status" value="1"/>
</dbReference>
<dbReference type="EC" id="5.6.2.4" evidence="7"/>
<dbReference type="GO" id="GO:0005634">
    <property type="term" value="C:nucleus"/>
    <property type="evidence" value="ECO:0007669"/>
    <property type="project" value="UniProtKB-SubCell"/>
</dbReference>
<dbReference type="Pfam" id="PF00271">
    <property type="entry name" value="Helicase_C"/>
    <property type="match status" value="1"/>
</dbReference>
<comment type="caution">
    <text evidence="11">The sequence shown here is derived from an EMBL/GenBank/DDBJ whole genome shotgun (WGS) entry which is preliminary data.</text>
</comment>
<evidence type="ECO:0000256" key="7">
    <source>
        <dbReference type="RuleBase" id="RU364117"/>
    </source>
</evidence>
<dbReference type="AlphaFoldDB" id="A0A1C7M4C7"/>
<gene>
    <name evidence="11" type="primary">BLM</name>
    <name evidence="11" type="ORF">A0H81_08692</name>
</gene>
<dbReference type="InterPro" id="IPR027417">
    <property type="entry name" value="P-loop_NTPase"/>
</dbReference>
<evidence type="ECO:0000259" key="9">
    <source>
        <dbReference type="PROSITE" id="PS51192"/>
    </source>
</evidence>
<evidence type="ECO:0000256" key="4">
    <source>
        <dbReference type="ARBA" id="ARBA00022806"/>
    </source>
</evidence>
<feature type="compositionally biased region" description="Basic and acidic residues" evidence="8">
    <location>
        <begin position="465"/>
        <end position="475"/>
    </location>
</feature>
<dbReference type="GO" id="GO:0009378">
    <property type="term" value="F:four-way junction helicase activity"/>
    <property type="evidence" value="ECO:0007669"/>
    <property type="project" value="TreeGrafter"/>
</dbReference>
<comment type="catalytic activity">
    <reaction evidence="6 7">
        <text>Couples ATP hydrolysis with the unwinding of duplex DNA by translocating in the 3'-5' direction.</text>
        <dbReference type="EC" id="5.6.2.4"/>
    </reaction>
</comment>
<reference evidence="11 12" key="1">
    <citation type="submission" date="2016-03" db="EMBL/GenBank/DDBJ databases">
        <title>Whole genome sequencing of Grifola frondosa 9006-11.</title>
        <authorList>
            <person name="Min B."/>
            <person name="Park H."/>
            <person name="Kim J.-G."/>
            <person name="Cho H."/>
            <person name="Oh Y.-L."/>
            <person name="Kong W.-S."/>
            <person name="Choi I.-G."/>
        </authorList>
    </citation>
    <scope>NUCLEOTIDE SEQUENCE [LARGE SCALE GENOMIC DNA]</scope>
    <source>
        <strain evidence="11 12">9006-11</strain>
    </source>
</reference>